<dbReference type="GO" id="GO:0008270">
    <property type="term" value="F:zinc ion binding"/>
    <property type="evidence" value="ECO:0007669"/>
    <property type="project" value="UniProtKB-KW"/>
</dbReference>
<evidence type="ECO:0000256" key="2">
    <source>
        <dbReference type="SAM" id="MobiDB-lite"/>
    </source>
</evidence>
<organism evidence="4">
    <name type="scientific">Cladocopium goreaui</name>
    <dbReference type="NCBI Taxonomy" id="2562237"/>
    <lineage>
        <taxon>Eukaryota</taxon>
        <taxon>Sar</taxon>
        <taxon>Alveolata</taxon>
        <taxon>Dinophyceae</taxon>
        <taxon>Suessiales</taxon>
        <taxon>Symbiodiniaceae</taxon>
        <taxon>Cladocopium</taxon>
    </lineage>
</organism>
<evidence type="ECO:0000256" key="1">
    <source>
        <dbReference type="PROSITE-ProRule" id="PRU00047"/>
    </source>
</evidence>
<dbReference type="InterPro" id="IPR001878">
    <property type="entry name" value="Znf_CCHC"/>
</dbReference>
<evidence type="ECO:0000313" key="6">
    <source>
        <dbReference type="Proteomes" id="UP001152797"/>
    </source>
</evidence>
<dbReference type="AlphaFoldDB" id="A0A9P1C045"/>
<dbReference type="Gene3D" id="4.10.60.10">
    <property type="entry name" value="Zinc finger, CCHC-type"/>
    <property type="match status" value="1"/>
</dbReference>
<dbReference type="PROSITE" id="PS50158">
    <property type="entry name" value="ZF_CCHC"/>
    <property type="match status" value="1"/>
</dbReference>
<comment type="caution">
    <text evidence="4">The sequence shown here is derived from an EMBL/GenBank/DDBJ whole genome shotgun (WGS) entry which is preliminary data.</text>
</comment>
<evidence type="ECO:0000313" key="4">
    <source>
        <dbReference type="EMBL" id="CAI3982621.1"/>
    </source>
</evidence>
<keyword evidence="1" id="KW-0479">Metal-binding</keyword>
<feature type="compositionally biased region" description="Basic residues" evidence="2">
    <location>
        <begin position="828"/>
        <end position="843"/>
    </location>
</feature>
<dbReference type="EMBL" id="CAMXCT030000732">
    <property type="protein sequence ID" value="CAL4769933.1"/>
    <property type="molecule type" value="Genomic_DNA"/>
</dbReference>
<feature type="domain" description="CCHC-type" evidence="3">
    <location>
        <begin position="1042"/>
        <end position="1056"/>
    </location>
</feature>
<reference evidence="4" key="1">
    <citation type="submission" date="2022-10" db="EMBL/GenBank/DDBJ databases">
        <authorList>
            <person name="Chen Y."/>
            <person name="Dougan E. K."/>
            <person name="Chan C."/>
            <person name="Rhodes N."/>
            <person name="Thang M."/>
        </authorList>
    </citation>
    <scope>NUCLEOTIDE SEQUENCE</scope>
</reference>
<evidence type="ECO:0000313" key="5">
    <source>
        <dbReference type="EMBL" id="CAL1135996.1"/>
    </source>
</evidence>
<dbReference type="SMART" id="SM00343">
    <property type="entry name" value="ZnF_C2HC"/>
    <property type="match status" value="1"/>
</dbReference>
<feature type="compositionally biased region" description="Basic and acidic residues" evidence="2">
    <location>
        <begin position="1110"/>
        <end position="1126"/>
    </location>
</feature>
<proteinExistence type="predicted"/>
<accession>A0A9P1C045</accession>
<dbReference type="EMBL" id="CAMXCT010000732">
    <property type="protein sequence ID" value="CAI3982621.1"/>
    <property type="molecule type" value="Genomic_DNA"/>
</dbReference>
<feature type="region of interest" description="Disordered" evidence="2">
    <location>
        <begin position="825"/>
        <end position="846"/>
    </location>
</feature>
<keyword evidence="1" id="KW-0862">Zinc</keyword>
<keyword evidence="6" id="KW-1185">Reference proteome</keyword>
<keyword evidence="1" id="KW-0863">Zinc-finger</keyword>
<dbReference type="EMBL" id="CAMXCT020000732">
    <property type="protein sequence ID" value="CAL1135996.1"/>
    <property type="molecule type" value="Genomic_DNA"/>
</dbReference>
<dbReference type="Proteomes" id="UP001152797">
    <property type="component" value="Unassembled WGS sequence"/>
</dbReference>
<evidence type="ECO:0000259" key="3">
    <source>
        <dbReference type="PROSITE" id="PS50158"/>
    </source>
</evidence>
<feature type="region of interest" description="Disordered" evidence="2">
    <location>
        <begin position="1110"/>
        <end position="1178"/>
    </location>
</feature>
<name>A0A9P1C045_9DINO</name>
<protein>
    <recommendedName>
        <fullName evidence="3">CCHC-type domain-containing protein</fullName>
    </recommendedName>
</protein>
<reference evidence="5" key="2">
    <citation type="submission" date="2024-04" db="EMBL/GenBank/DDBJ databases">
        <authorList>
            <person name="Chen Y."/>
            <person name="Shah S."/>
            <person name="Dougan E. K."/>
            <person name="Thang M."/>
            <person name="Chan C."/>
        </authorList>
    </citation>
    <scope>NUCLEOTIDE SEQUENCE [LARGE SCALE GENOMIC DNA]</scope>
</reference>
<dbReference type="GO" id="GO:0003676">
    <property type="term" value="F:nucleic acid binding"/>
    <property type="evidence" value="ECO:0007669"/>
    <property type="project" value="InterPro"/>
</dbReference>
<feature type="region of interest" description="Disordered" evidence="2">
    <location>
        <begin position="551"/>
        <end position="621"/>
    </location>
</feature>
<gene>
    <name evidence="4" type="ORF">C1SCF055_LOCUS10299</name>
</gene>
<sequence>MAGPPGNAETLTSWVPDEERVSVYQRIVQWEERLKELRTSCVGVAYEDGMSGVQTLGGSQQPVDIVIDACLCSDIEKNFKSYKGILTLFETVPQAIFGHVDCPPEGEVDVLVIGDSSTALVDYPDDPKKRKVISLGEILAQSPPTGVRKVHWKMRWGKGLGSIHTGIWEAMDEIAETCKKEGIPQIPTLVLIGWAGNDVYGEGGYRGCTWIHQSRYSRTPADRKVAAEFTEKQHRRVINAMDEIIKMRRHTMIYDIVVFGCGDSYSYGLPPSYGLEMGRCFGHLIAGGVRCVSTCMPSAFSTRYDKLHMTDLPSNRTLMIKFLRSMIRAHLIVMQIEELEPILRQKASFLDDDPEERMKIVYQYPNLAQFKFSLSKTEAQTADEHLMDYMAELNEVAEDEATREGAPKPIEFTESDLKSIVPVFKDDVDSDEEEARLREHLQADFDDAADADWSPVRSEATENIPGIDEWEAIDDSRPDIVHNIFDREDNVESHTEVDYGADIEETAGPVDEFADAIVIQDDAMDVDKTETETKDDAGNLDDVMVIEEPETGHPAVEVTNEESKAPETEEAVAGGTVATDANTTTAEGSKLAGRPASDEKAASSSAKPKPEAKKMPLSHHTAKAPTKMMDDVAKLKLEQAKERLEDSVWLDPTDLNSRIPYKNINANGRLREISGKMSMYLRGHALADGYPSPEMDFTDLSMDWEELRHHLNNKIRNVVDWEILQVIRRRKSYNERVKKSKDQGESVVQALVQSKRGKSMDMLLEQWSSFLTGVEPGKFFALVQPKALSGVIRDMEAAEGIESEEMKNYLFAYYAAVSNSEIIEGRGKGKGKNRGKGKGRHPGGKAGVITQMRIEDLKYHDCVAAQKVTIPFRKCEKCDHNMLDGMAKCPSCYISMEAWSDNRVATEVCRLESRAAEIHGVFALSQVSQVQPRKHRAGSEARQRNRAGRSNFGVMKENYDDLVSFAIQNWTDNHGALDWNVHTDEPIAEASDVTFPAAMGPKKTEGLIDNPRRNFDPRITERYRPEATTWRMSSYDEPQEGCYRCGAQDHWQRDCPYRGMGAHYTRRVQRGEWGYARDESDGHRRSGWYADQWRYADSWRQWNYGYEDRRWGKGKNDPKGKTHDTSYVKGPAKGKGKGKGRSYSGGYAADRERERSPPPSGGASSSAGPPPQEYCPGRNTRVIDATTHETVTSHGVIRERVVEEADGTMYTEITFPDGTVERDYW</sequence>